<feature type="compositionally biased region" description="Polar residues" evidence="1">
    <location>
        <begin position="1"/>
        <end position="12"/>
    </location>
</feature>
<feature type="region of interest" description="Disordered" evidence="1">
    <location>
        <begin position="1"/>
        <end position="27"/>
    </location>
</feature>
<dbReference type="Proteomes" id="UP000516148">
    <property type="component" value="Chromosome"/>
</dbReference>
<gene>
    <name evidence="2" type="ORF">H3Z74_02740</name>
</gene>
<dbReference type="RefSeq" id="WP_187762486.1">
    <property type="nucleotide sequence ID" value="NZ_CP061038.1"/>
</dbReference>
<reference evidence="2 3" key="1">
    <citation type="submission" date="2020-09" db="EMBL/GenBank/DDBJ databases">
        <title>Sphingomonas sp., a new species isolated from pork steak.</title>
        <authorList>
            <person name="Heidler von Heilborn D."/>
        </authorList>
    </citation>
    <scope>NUCLEOTIDE SEQUENCE [LARGE SCALE GENOMIC DNA]</scope>
    <source>
        <strain evidence="3">S8-3T</strain>
    </source>
</reference>
<dbReference type="EMBL" id="CP061038">
    <property type="protein sequence ID" value="QNQ10182.1"/>
    <property type="molecule type" value="Genomic_DNA"/>
</dbReference>
<dbReference type="KEGG" id="spap:H3Z74_02740"/>
<accession>A0A7H0LKH9</accession>
<evidence type="ECO:0000313" key="3">
    <source>
        <dbReference type="Proteomes" id="UP000516148"/>
    </source>
</evidence>
<sequence length="56" mass="5815">MEQSERLNTTDTVGGGADERKSWRTPAVITPADIKEGTGFNAGVAGDNFLSSNASS</sequence>
<evidence type="ECO:0000256" key="1">
    <source>
        <dbReference type="SAM" id="MobiDB-lite"/>
    </source>
</evidence>
<evidence type="ECO:0000313" key="2">
    <source>
        <dbReference type="EMBL" id="QNQ10182.1"/>
    </source>
</evidence>
<organism evidence="2 3">
    <name type="scientific">Sphingomonas alpina</name>
    <dbReference type="NCBI Taxonomy" id="653931"/>
    <lineage>
        <taxon>Bacteria</taxon>
        <taxon>Pseudomonadati</taxon>
        <taxon>Pseudomonadota</taxon>
        <taxon>Alphaproteobacteria</taxon>
        <taxon>Sphingomonadales</taxon>
        <taxon>Sphingomonadaceae</taxon>
        <taxon>Sphingomonas</taxon>
    </lineage>
</organism>
<protein>
    <submittedName>
        <fullName evidence="2">Uncharacterized protein</fullName>
    </submittedName>
</protein>
<dbReference type="AlphaFoldDB" id="A0A7H0LKH9"/>
<keyword evidence="3" id="KW-1185">Reference proteome</keyword>
<proteinExistence type="predicted"/>
<name>A0A7H0LKH9_9SPHN</name>